<keyword evidence="2" id="KW-1185">Reference proteome</keyword>
<name>A0ABC9F8Q7_9POAL</name>
<sequence length="79" mass="8759">MPGDGEEVLFLSDVFLSSSGLKFSGTEFCAGLGCVMKHAILSYISLSLFNSLNLVYHPLKICKRLWLKNEDLSFLIIST</sequence>
<evidence type="ECO:0000313" key="2">
    <source>
        <dbReference type="Proteomes" id="UP001497457"/>
    </source>
</evidence>
<organism evidence="1 2">
    <name type="scientific">Urochloa decumbens</name>
    <dbReference type="NCBI Taxonomy" id="240449"/>
    <lineage>
        <taxon>Eukaryota</taxon>
        <taxon>Viridiplantae</taxon>
        <taxon>Streptophyta</taxon>
        <taxon>Embryophyta</taxon>
        <taxon>Tracheophyta</taxon>
        <taxon>Spermatophyta</taxon>
        <taxon>Magnoliopsida</taxon>
        <taxon>Liliopsida</taxon>
        <taxon>Poales</taxon>
        <taxon>Poaceae</taxon>
        <taxon>PACMAD clade</taxon>
        <taxon>Panicoideae</taxon>
        <taxon>Panicodae</taxon>
        <taxon>Paniceae</taxon>
        <taxon>Melinidinae</taxon>
        <taxon>Urochloa</taxon>
    </lineage>
</organism>
<evidence type="ECO:0000313" key="1">
    <source>
        <dbReference type="EMBL" id="CAL5070440.1"/>
    </source>
</evidence>
<proteinExistence type="predicted"/>
<dbReference type="Proteomes" id="UP001497457">
    <property type="component" value="Chromosome 5rd"/>
</dbReference>
<accession>A0ABC9F8Q7</accession>
<dbReference type="EMBL" id="OZ075115">
    <property type="protein sequence ID" value="CAL5070440.1"/>
    <property type="molecule type" value="Genomic_DNA"/>
</dbReference>
<gene>
    <name evidence="1" type="ORF">URODEC1_LOCUS102792</name>
</gene>
<dbReference type="AlphaFoldDB" id="A0ABC9F8Q7"/>
<protein>
    <submittedName>
        <fullName evidence="1">Uncharacterized protein</fullName>
    </submittedName>
</protein>
<reference evidence="2" key="1">
    <citation type="submission" date="2024-06" db="EMBL/GenBank/DDBJ databases">
        <authorList>
            <person name="Ryan C."/>
        </authorList>
    </citation>
    <scope>NUCLEOTIDE SEQUENCE [LARGE SCALE GENOMIC DNA]</scope>
</reference>
<reference evidence="1 2" key="2">
    <citation type="submission" date="2024-10" db="EMBL/GenBank/DDBJ databases">
        <authorList>
            <person name="Ryan C."/>
        </authorList>
    </citation>
    <scope>NUCLEOTIDE SEQUENCE [LARGE SCALE GENOMIC DNA]</scope>
</reference>